<name>A0ABR0X658_REHGL</name>
<keyword evidence="1" id="KW-0238">DNA-binding</keyword>
<dbReference type="Proteomes" id="UP001318860">
    <property type="component" value="Unassembled WGS sequence"/>
</dbReference>
<comment type="caution">
    <text evidence="4">The sequence shown here is derived from an EMBL/GenBank/DDBJ whole genome shotgun (WGS) entry which is preliminary data.</text>
</comment>
<evidence type="ECO:0000259" key="3">
    <source>
        <dbReference type="Pfam" id="PF14372"/>
    </source>
</evidence>
<keyword evidence="5" id="KW-1185">Reference proteome</keyword>
<evidence type="ECO:0000259" key="2">
    <source>
        <dbReference type="Pfam" id="PF05699"/>
    </source>
</evidence>
<dbReference type="InterPro" id="IPR025525">
    <property type="entry name" value="hAT-like_transposase_RNase-H"/>
</dbReference>
<feature type="domain" description="hAT-like transposase RNase-H fold" evidence="3">
    <location>
        <begin position="460"/>
        <end position="556"/>
    </location>
</feature>
<organism evidence="4 5">
    <name type="scientific">Rehmannia glutinosa</name>
    <name type="common">Chinese foxglove</name>
    <dbReference type="NCBI Taxonomy" id="99300"/>
    <lineage>
        <taxon>Eukaryota</taxon>
        <taxon>Viridiplantae</taxon>
        <taxon>Streptophyta</taxon>
        <taxon>Embryophyta</taxon>
        <taxon>Tracheophyta</taxon>
        <taxon>Spermatophyta</taxon>
        <taxon>Magnoliopsida</taxon>
        <taxon>eudicotyledons</taxon>
        <taxon>Gunneridae</taxon>
        <taxon>Pentapetalae</taxon>
        <taxon>asterids</taxon>
        <taxon>lamiids</taxon>
        <taxon>Lamiales</taxon>
        <taxon>Orobanchaceae</taxon>
        <taxon>Rehmannieae</taxon>
        <taxon>Rehmannia</taxon>
    </lineage>
</organism>
<dbReference type="InterPro" id="IPR012337">
    <property type="entry name" value="RNaseH-like_sf"/>
</dbReference>
<evidence type="ECO:0000313" key="5">
    <source>
        <dbReference type="Proteomes" id="UP001318860"/>
    </source>
</evidence>
<dbReference type="Pfam" id="PF05699">
    <property type="entry name" value="Dimer_Tnp_hAT"/>
    <property type="match status" value="1"/>
</dbReference>
<protein>
    <submittedName>
        <fullName evidence="4">Uncharacterized protein</fullName>
    </submittedName>
</protein>
<dbReference type="PANTHER" id="PTHR46481:SF7">
    <property type="entry name" value="ZINC FINGER BED DOMAIN-CONTAINING PROTEIN RICESLEEPER 2-LIKE"/>
    <property type="match status" value="1"/>
</dbReference>
<gene>
    <name evidence="4" type="ORF">DH2020_013658</name>
</gene>
<dbReference type="SUPFAM" id="SSF53098">
    <property type="entry name" value="Ribonuclease H-like"/>
    <property type="match status" value="1"/>
</dbReference>
<dbReference type="EMBL" id="JABTTQ020000006">
    <property type="protein sequence ID" value="KAK6154019.1"/>
    <property type="molecule type" value="Genomic_DNA"/>
</dbReference>
<dbReference type="Pfam" id="PF14372">
    <property type="entry name" value="hAT-like_RNase-H"/>
    <property type="match status" value="1"/>
</dbReference>
<dbReference type="InterPro" id="IPR008906">
    <property type="entry name" value="HATC_C_dom"/>
</dbReference>
<sequence>MRPIEGGGNGLSKGGMVCGSFKHVQKTSLHETIKVDMDPKSVTIMNAAIIPHIDPIDIGMGSMEKGNTVLAAKPRKKTMTSIYLKYFETALDGKSRRCKFCGQSYSIATATGTDNVPSFAEGNLGRHLSNRHPGYDKIGDPSNNPAPQPVIVAKKPQTQVKLPTMELDHLNWLLIKWILKASLSTSTLAEKWLANTFKFLNTSAEIWSGEKFQTVLREVFRSMQETVRLIVEQVTSKVSVTLDFWTSYEQILYMSVTCQWIDENWSFQKVLLDICHIPSPCGGSEIYFVLLKVLRMYNLETKILAITHDNNPNALHACHTLKGDMDSQKLSAFCYIPCAAHTLNSIINDGLRTTKSVILKIREFVLELNSSSEISEDFVQFTTAYQEGNWKFPLDASARWSGSYQMLDIARKASKSMDTVIRKYEEQLGGRLLLNSAEKNVVNIIHKYLEPFYKTINNICTNKVLTIGMLLFFMDHISDTILACKDSRQTPEWLKTAAEDMYIKAQNYSDQVCNAFTYMTAILDPRIKVELIPEYLNLESYLEEARNHFIRNYSTSYFSSITNSYTQEPEGGGSSSFAEEIAHVMDWWKVNSSRYPRLSLMARDFLAVQSTAVMPEDIFSAKGDEIDRQRFSTPRCDTQALLCVKSWMENGIKLRYKSTEIDCERMMELAATGSSGGGRNFDKKQKS</sequence>
<reference evidence="4 5" key="1">
    <citation type="journal article" date="2021" name="Comput. Struct. Biotechnol. J.">
        <title>De novo genome assembly of the potent medicinal plant Rehmannia glutinosa using nanopore technology.</title>
        <authorList>
            <person name="Ma L."/>
            <person name="Dong C."/>
            <person name="Song C."/>
            <person name="Wang X."/>
            <person name="Zheng X."/>
            <person name="Niu Y."/>
            <person name="Chen S."/>
            <person name="Feng W."/>
        </authorList>
    </citation>
    <scope>NUCLEOTIDE SEQUENCE [LARGE SCALE GENOMIC DNA]</scope>
    <source>
        <strain evidence="4">DH-2019</strain>
    </source>
</reference>
<accession>A0ABR0X658</accession>
<dbReference type="InterPro" id="IPR052035">
    <property type="entry name" value="ZnF_BED_domain_contain"/>
</dbReference>
<dbReference type="PANTHER" id="PTHR46481">
    <property type="entry name" value="ZINC FINGER BED DOMAIN-CONTAINING PROTEIN 4"/>
    <property type="match status" value="1"/>
</dbReference>
<proteinExistence type="predicted"/>
<dbReference type="SMART" id="SM00614">
    <property type="entry name" value="ZnF_BED"/>
    <property type="match status" value="1"/>
</dbReference>
<feature type="domain" description="HAT C-terminal dimerisation" evidence="2">
    <location>
        <begin position="582"/>
        <end position="648"/>
    </location>
</feature>
<evidence type="ECO:0000256" key="1">
    <source>
        <dbReference type="ARBA" id="ARBA00023125"/>
    </source>
</evidence>
<evidence type="ECO:0000313" key="4">
    <source>
        <dbReference type="EMBL" id="KAK6154019.1"/>
    </source>
</evidence>